<comment type="similarity">
    <text evidence="1">Belongs to the acyl coenzyme A hydrolase family.</text>
</comment>
<dbReference type="GO" id="GO:0016787">
    <property type="term" value="F:hydrolase activity"/>
    <property type="evidence" value="ECO:0007669"/>
    <property type="project" value="UniProtKB-KW"/>
</dbReference>
<name>A0A058ZX91_EUCGR</name>
<dbReference type="EMBL" id="KK198764">
    <property type="protein sequence ID" value="KCW46059.1"/>
    <property type="molecule type" value="Genomic_DNA"/>
</dbReference>
<dbReference type="AlphaFoldDB" id="A0A058ZX91"/>
<dbReference type="Gramene" id="KCW46059">
    <property type="protein sequence ID" value="KCW46059"/>
    <property type="gene ID" value="EUGRSUZ_L00032"/>
</dbReference>
<evidence type="ECO:0000256" key="1">
    <source>
        <dbReference type="ARBA" id="ARBA00010458"/>
    </source>
</evidence>
<dbReference type="PANTHER" id="PTHR12655:SF3">
    <property type="entry name" value="ACYL-COENZYME A THIOESTERASE 9, MITOCHONDRIAL-LIKE ISOFORM X1"/>
    <property type="match status" value="1"/>
</dbReference>
<accession>A0A058ZX91</accession>
<evidence type="ECO:0000313" key="3">
    <source>
        <dbReference type="EMBL" id="KCW46059.1"/>
    </source>
</evidence>
<proteinExistence type="inferred from homology"/>
<protein>
    <submittedName>
        <fullName evidence="3">Uncharacterized protein</fullName>
    </submittedName>
</protein>
<dbReference type="STRING" id="71139.A0A058ZX91"/>
<keyword evidence="2" id="KW-0378">Hydrolase</keyword>
<reference evidence="3" key="1">
    <citation type="submission" date="2013-07" db="EMBL/GenBank/DDBJ databases">
        <title>The genome of Eucalyptus grandis.</title>
        <authorList>
            <person name="Schmutz J."/>
            <person name="Hayes R."/>
            <person name="Myburg A."/>
            <person name="Tuskan G."/>
            <person name="Grattapaglia D."/>
            <person name="Rokhsar D.S."/>
        </authorList>
    </citation>
    <scope>NUCLEOTIDE SEQUENCE</scope>
    <source>
        <tissue evidence="3">Leaf extractions</tissue>
    </source>
</reference>
<sequence>MVLKRPIRIEMDLQIAGAVTWVGRSSMEIQLEVSPQKVLHETELPNDDSMLLSFLELMTLLCWLIGREHTFPSAATKQLQESRYSWSQKMVSH</sequence>
<organism evidence="3">
    <name type="scientific">Eucalyptus grandis</name>
    <name type="common">Flooded gum</name>
    <dbReference type="NCBI Taxonomy" id="71139"/>
    <lineage>
        <taxon>Eukaryota</taxon>
        <taxon>Viridiplantae</taxon>
        <taxon>Streptophyta</taxon>
        <taxon>Embryophyta</taxon>
        <taxon>Tracheophyta</taxon>
        <taxon>Spermatophyta</taxon>
        <taxon>Magnoliopsida</taxon>
        <taxon>eudicotyledons</taxon>
        <taxon>Gunneridae</taxon>
        <taxon>Pentapetalae</taxon>
        <taxon>rosids</taxon>
        <taxon>malvids</taxon>
        <taxon>Myrtales</taxon>
        <taxon>Myrtaceae</taxon>
        <taxon>Myrtoideae</taxon>
        <taxon>Eucalypteae</taxon>
        <taxon>Eucalyptus</taxon>
    </lineage>
</organism>
<dbReference type="InParanoid" id="A0A058ZX91"/>
<dbReference type="PANTHER" id="PTHR12655">
    <property type="entry name" value="ACYL-COA THIOESTERASE"/>
    <property type="match status" value="1"/>
</dbReference>
<evidence type="ECO:0000256" key="2">
    <source>
        <dbReference type="ARBA" id="ARBA00022801"/>
    </source>
</evidence>
<dbReference type="Gene3D" id="3.10.129.10">
    <property type="entry name" value="Hotdog Thioesterase"/>
    <property type="match status" value="1"/>
</dbReference>
<gene>
    <name evidence="3" type="ORF">EUGRSUZ_L00032</name>
</gene>